<dbReference type="GO" id="GO:0016491">
    <property type="term" value="F:oxidoreductase activity"/>
    <property type="evidence" value="ECO:0007669"/>
    <property type="project" value="UniProtKB-KW"/>
</dbReference>
<name>A0A150H0Y6_GONPE</name>
<dbReference type="PANTHER" id="PTHR42973:SF39">
    <property type="entry name" value="FAD-BINDING PCMH-TYPE DOMAIN-CONTAINING PROTEIN"/>
    <property type="match status" value="1"/>
</dbReference>
<dbReference type="GO" id="GO:0071949">
    <property type="term" value="F:FAD binding"/>
    <property type="evidence" value="ECO:0007669"/>
    <property type="project" value="InterPro"/>
</dbReference>
<dbReference type="SUPFAM" id="SSF56176">
    <property type="entry name" value="FAD-binding/transporter-associated domain-like"/>
    <property type="match status" value="1"/>
</dbReference>
<evidence type="ECO:0000313" key="7">
    <source>
        <dbReference type="EMBL" id="KXZ55789.1"/>
    </source>
</evidence>
<dbReference type="Proteomes" id="UP000075714">
    <property type="component" value="Unassembled WGS sequence"/>
</dbReference>
<proteinExistence type="inferred from homology"/>
<keyword evidence="4" id="KW-0274">FAD</keyword>
<dbReference type="InterPro" id="IPR016166">
    <property type="entry name" value="FAD-bd_PCMH"/>
</dbReference>
<evidence type="ECO:0000256" key="2">
    <source>
        <dbReference type="ARBA" id="ARBA00005466"/>
    </source>
</evidence>
<dbReference type="STRING" id="33097.A0A150H0Y6"/>
<dbReference type="AlphaFoldDB" id="A0A150H0Y6"/>
<evidence type="ECO:0000256" key="5">
    <source>
        <dbReference type="ARBA" id="ARBA00023002"/>
    </source>
</evidence>
<dbReference type="InterPro" id="IPR036318">
    <property type="entry name" value="FAD-bd_PCMH-like_sf"/>
</dbReference>
<dbReference type="InterPro" id="IPR016169">
    <property type="entry name" value="FAD-bd_PCMH_sub2"/>
</dbReference>
<dbReference type="OrthoDB" id="525608at2759"/>
<evidence type="ECO:0000313" key="8">
    <source>
        <dbReference type="Proteomes" id="UP000075714"/>
    </source>
</evidence>
<dbReference type="Gene3D" id="3.30.465.10">
    <property type="match status" value="1"/>
</dbReference>
<accession>A0A150H0Y6</accession>
<organism evidence="7 8">
    <name type="scientific">Gonium pectorale</name>
    <name type="common">Green alga</name>
    <dbReference type="NCBI Taxonomy" id="33097"/>
    <lineage>
        <taxon>Eukaryota</taxon>
        <taxon>Viridiplantae</taxon>
        <taxon>Chlorophyta</taxon>
        <taxon>core chlorophytes</taxon>
        <taxon>Chlorophyceae</taxon>
        <taxon>CS clade</taxon>
        <taxon>Chlamydomonadales</taxon>
        <taxon>Volvocaceae</taxon>
        <taxon>Gonium</taxon>
    </lineage>
</organism>
<dbReference type="EMBL" id="LSYV01000003">
    <property type="protein sequence ID" value="KXZ55789.1"/>
    <property type="molecule type" value="Genomic_DNA"/>
</dbReference>
<keyword evidence="8" id="KW-1185">Reference proteome</keyword>
<dbReference type="InterPro" id="IPR050416">
    <property type="entry name" value="FAD-linked_Oxidoreductase"/>
</dbReference>
<keyword evidence="5" id="KW-0560">Oxidoreductase</keyword>
<keyword evidence="3" id="KW-0285">Flavoprotein</keyword>
<dbReference type="Gene3D" id="3.40.462.20">
    <property type="match status" value="1"/>
</dbReference>
<protein>
    <recommendedName>
        <fullName evidence="6">FAD-binding PCMH-type domain-containing protein</fullName>
    </recommendedName>
</protein>
<comment type="caution">
    <text evidence="7">The sequence shown here is derived from an EMBL/GenBank/DDBJ whole genome shotgun (WGS) entry which is preliminary data.</text>
</comment>
<dbReference type="PROSITE" id="PS51387">
    <property type="entry name" value="FAD_PCMH"/>
    <property type="match status" value="1"/>
</dbReference>
<dbReference type="PANTHER" id="PTHR42973">
    <property type="entry name" value="BINDING OXIDOREDUCTASE, PUTATIVE (AFU_ORTHOLOGUE AFUA_1G17690)-RELATED"/>
    <property type="match status" value="1"/>
</dbReference>
<dbReference type="InterPro" id="IPR006094">
    <property type="entry name" value="Oxid_FAD_bind_N"/>
</dbReference>
<feature type="domain" description="FAD-binding PCMH-type" evidence="6">
    <location>
        <begin position="5"/>
        <end position="176"/>
    </location>
</feature>
<evidence type="ECO:0000256" key="1">
    <source>
        <dbReference type="ARBA" id="ARBA00001974"/>
    </source>
</evidence>
<dbReference type="InterPro" id="IPR012951">
    <property type="entry name" value="BBE"/>
</dbReference>
<comment type="similarity">
    <text evidence="2">Belongs to the oxygen-dependent FAD-linked oxidoreductase family.</text>
</comment>
<evidence type="ECO:0000259" key="6">
    <source>
        <dbReference type="PROSITE" id="PS51387"/>
    </source>
</evidence>
<reference evidence="8" key="1">
    <citation type="journal article" date="2016" name="Nat. Commun.">
        <title>The Gonium pectorale genome demonstrates co-option of cell cycle regulation during the evolution of multicellularity.</title>
        <authorList>
            <person name="Hanschen E.R."/>
            <person name="Marriage T.N."/>
            <person name="Ferris P.J."/>
            <person name="Hamaji T."/>
            <person name="Toyoda A."/>
            <person name="Fujiyama A."/>
            <person name="Neme R."/>
            <person name="Noguchi H."/>
            <person name="Minakuchi Y."/>
            <person name="Suzuki M."/>
            <person name="Kawai-Toyooka H."/>
            <person name="Smith D.R."/>
            <person name="Sparks H."/>
            <person name="Anderson J."/>
            <person name="Bakaric R."/>
            <person name="Luria V."/>
            <person name="Karger A."/>
            <person name="Kirschner M.W."/>
            <person name="Durand P.M."/>
            <person name="Michod R.E."/>
            <person name="Nozaki H."/>
            <person name="Olson B.J."/>
        </authorList>
    </citation>
    <scope>NUCLEOTIDE SEQUENCE [LARGE SCALE GENOMIC DNA]</scope>
    <source>
        <strain evidence="8">NIES-2863</strain>
    </source>
</reference>
<dbReference type="Pfam" id="PF01565">
    <property type="entry name" value="FAD_binding_4"/>
    <property type="match status" value="1"/>
</dbReference>
<dbReference type="Pfam" id="PF08031">
    <property type="entry name" value="BBE"/>
    <property type="match status" value="1"/>
</dbReference>
<gene>
    <name evidence="7" type="ORF">GPECTOR_2g1339</name>
</gene>
<comment type="cofactor">
    <cofactor evidence="1">
        <name>FAD</name>
        <dbReference type="ChEBI" id="CHEBI:57692"/>
    </cofactor>
</comment>
<evidence type="ECO:0000256" key="3">
    <source>
        <dbReference type="ARBA" id="ARBA00022630"/>
    </source>
</evidence>
<sequence>MNLLKNNFPGLIVYPATEDDLRSAVAFAFKYRIRVVARCSGHDFNSRSSGYGVMLIKTKNLSAVAYDPAKETVTFGAGANHGIVYAALAPLGRVYIGGQAKTVCPAGCLSGGCHGLLTRQHGLGADNVLSIRLILYNGTAVTLSPTSHSSLFYAYLGAGANTFGLAASFTARTHPAPEVLLQFKAQLNMFAPNGSGLPPTASALSTFFMNVSFMQALPINVAGNIRIEAGLLNVDMFYLGAAKDAAASVATIAPIFQSPFVVPGSTKNFTWPTLLDLALNNYPPATSIWARKFITNVLVPPKQEALTEAIDTITSRKPTMWLWFVYGGHVRNGSAPYVSQGMRAAMYEAEITTSWQDPNEDEDRMASVHSYLDVMYKVSPYTYINEYTSWGGKYNPMPDWKTRLFGDKYDELLKIKKTYDPCNAFVAQFGIGSDLPQMACKVRK</sequence>
<evidence type="ECO:0000256" key="4">
    <source>
        <dbReference type="ARBA" id="ARBA00022827"/>
    </source>
</evidence>